<dbReference type="InterPro" id="IPR023346">
    <property type="entry name" value="Lysozyme-like_dom_sf"/>
</dbReference>
<sequence length="226" mass="25724">MAEVIIKRRYTNYFFYDPKEAEAFKNIRTELMSRYGALVKQAVTLTNIPLTVFQGIILIENAKLDPNFINPFGFVGLGQINTDTASDVIIREKKKKRLSNDEVTVLRKQLGNRIDVLFAADVDPKKAGNQPIDLGYSIVNNTDLKNVEFNLLVSAMYASQLIDEEIERTSDGELVRLDRVIVRYNQGYYYKVPKAMTDTLIAQLPREPRNYIKKMAGANGMMETLS</sequence>
<dbReference type="AlphaFoldDB" id="A0A7W6ESI7"/>
<proteinExistence type="predicted"/>
<protein>
    <submittedName>
        <fullName evidence="1">Uncharacterized protein</fullName>
    </submittedName>
</protein>
<accession>A0A7W6ESI7</accession>
<dbReference type="Proteomes" id="UP000541352">
    <property type="component" value="Unassembled WGS sequence"/>
</dbReference>
<organism evidence="1 2">
    <name type="scientific">Runella defluvii</name>
    <dbReference type="NCBI Taxonomy" id="370973"/>
    <lineage>
        <taxon>Bacteria</taxon>
        <taxon>Pseudomonadati</taxon>
        <taxon>Bacteroidota</taxon>
        <taxon>Cytophagia</taxon>
        <taxon>Cytophagales</taxon>
        <taxon>Spirosomataceae</taxon>
        <taxon>Runella</taxon>
    </lineage>
</organism>
<dbReference type="SUPFAM" id="SSF53955">
    <property type="entry name" value="Lysozyme-like"/>
    <property type="match status" value="1"/>
</dbReference>
<evidence type="ECO:0000313" key="2">
    <source>
        <dbReference type="Proteomes" id="UP000541352"/>
    </source>
</evidence>
<comment type="caution">
    <text evidence="1">The sequence shown here is derived from an EMBL/GenBank/DDBJ whole genome shotgun (WGS) entry which is preliminary data.</text>
</comment>
<dbReference type="EMBL" id="JACIBY010000012">
    <property type="protein sequence ID" value="MBB3840764.1"/>
    <property type="molecule type" value="Genomic_DNA"/>
</dbReference>
<gene>
    <name evidence="1" type="ORF">FHS57_004784</name>
</gene>
<reference evidence="1 2" key="1">
    <citation type="submission" date="2020-08" db="EMBL/GenBank/DDBJ databases">
        <title>Genomic Encyclopedia of Type Strains, Phase IV (KMG-IV): sequencing the most valuable type-strain genomes for metagenomic binning, comparative biology and taxonomic classification.</title>
        <authorList>
            <person name="Goeker M."/>
        </authorList>
    </citation>
    <scope>NUCLEOTIDE SEQUENCE [LARGE SCALE GENOMIC DNA]</scope>
    <source>
        <strain evidence="1 2">DSM 17976</strain>
    </source>
</reference>
<keyword evidence="2" id="KW-1185">Reference proteome</keyword>
<dbReference type="RefSeq" id="WP_183977943.1">
    <property type="nucleotide sequence ID" value="NZ_JACIBY010000012.1"/>
</dbReference>
<name>A0A7W6ESI7_9BACT</name>
<evidence type="ECO:0000313" key="1">
    <source>
        <dbReference type="EMBL" id="MBB3840764.1"/>
    </source>
</evidence>
<dbReference type="Gene3D" id="1.10.530.10">
    <property type="match status" value="1"/>
</dbReference>